<comment type="similarity">
    <text evidence="1">Belongs to the type-B carboxylesterase/lipase family.</text>
</comment>
<sequence length="576" mass="63103">MEKNNNKLPLFLLAAAIALFFISCATLPPEPSEVFFSPAEWQGDTLVGTRYGLIQGMEDRDGTITWLGIPYAAPPVGERRWKAPEKPEPWQGIRQANRFGPKSAQRSFWTGTIIGSEDSLYLNVWRPAGREKSLPVYVWVHGGANTSGAANESKGYYGHSLASKANLIFVSINYRLDLFGWFSHPALKTKEDPESDSGNYGTLDIIAALEWVRENIGSFGGDPGNVTVAGESAGALNVLSLLIAPKAKGLFHRAVIESGYTHGPAVSPQAYAVNFGIRLALRQSKAETIEEASRLLAAQSDQELARWLRSASAGELLRLSKPAGKEILSIPSPIFDGHVLPSDGFEALADPRRRANVPILIGTNREETKLFLQLAMNPRNPHYQRLVELSSLLWKAEGADGVADAYGRNPAAGDAPPAGKVYLYRFDWGAPDEEEESVMGGIASRRLGACHAMEIPFFLQTDGLFGSGFPLRIYTKANKNGRQALQSAIGEYLAAFAWTGDPNHGIDSSRVGRIHWEPWDPASDKPSFLVLDAGFKELLLRKEQGRVRREDIVTEIADNSSPALKDHFIRLAPLFL</sequence>
<evidence type="ECO:0000256" key="2">
    <source>
        <dbReference type="ARBA" id="ARBA00022801"/>
    </source>
</evidence>
<dbReference type="InterPro" id="IPR050309">
    <property type="entry name" value="Type-B_Carboxylest/Lipase"/>
</dbReference>
<evidence type="ECO:0000256" key="1">
    <source>
        <dbReference type="ARBA" id="ARBA00005964"/>
    </source>
</evidence>
<evidence type="ECO:0000313" key="4">
    <source>
        <dbReference type="EMBL" id="MPL67747.1"/>
    </source>
</evidence>
<dbReference type="AlphaFoldDB" id="A0A644TMY0"/>
<dbReference type="EMBL" id="VSSQ01000038">
    <property type="protein sequence ID" value="MPL67747.1"/>
    <property type="molecule type" value="Genomic_DNA"/>
</dbReference>
<reference evidence="4" key="1">
    <citation type="submission" date="2019-08" db="EMBL/GenBank/DDBJ databases">
        <authorList>
            <person name="Kucharzyk K."/>
            <person name="Murdoch R.W."/>
            <person name="Higgins S."/>
            <person name="Loffler F."/>
        </authorList>
    </citation>
    <scope>NUCLEOTIDE SEQUENCE</scope>
</reference>
<dbReference type="Gene3D" id="3.40.50.1820">
    <property type="entry name" value="alpha/beta hydrolase"/>
    <property type="match status" value="1"/>
</dbReference>
<gene>
    <name evidence="4" type="primary">pnbA_2</name>
    <name evidence="4" type="ORF">SDC9_13445</name>
</gene>
<dbReference type="Pfam" id="PF00135">
    <property type="entry name" value="COesterase"/>
    <property type="match status" value="1"/>
</dbReference>
<dbReference type="PANTHER" id="PTHR11559">
    <property type="entry name" value="CARBOXYLESTERASE"/>
    <property type="match status" value="1"/>
</dbReference>
<feature type="domain" description="Carboxylesterase type B" evidence="3">
    <location>
        <begin position="45"/>
        <end position="392"/>
    </location>
</feature>
<dbReference type="GO" id="GO:0016787">
    <property type="term" value="F:hydrolase activity"/>
    <property type="evidence" value="ECO:0007669"/>
    <property type="project" value="UniProtKB-KW"/>
</dbReference>
<dbReference type="InterPro" id="IPR019826">
    <property type="entry name" value="Carboxylesterase_B_AS"/>
</dbReference>
<evidence type="ECO:0000259" key="3">
    <source>
        <dbReference type="Pfam" id="PF00135"/>
    </source>
</evidence>
<dbReference type="InterPro" id="IPR002018">
    <property type="entry name" value="CarbesteraseB"/>
</dbReference>
<dbReference type="EC" id="3.1.1.-" evidence="4"/>
<dbReference type="SUPFAM" id="SSF53474">
    <property type="entry name" value="alpha/beta-Hydrolases"/>
    <property type="match status" value="1"/>
</dbReference>
<dbReference type="PROSITE" id="PS00122">
    <property type="entry name" value="CARBOXYLESTERASE_B_1"/>
    <property type="match status" value="1"/>
</dbReference>
<name>A0A644TMY0_9ZZZZ</name>
<comment type="caution">
    <text evidence="4">The sequence shown here is derived from an EMBL/GenBank/DDBJ whole genome shotgun (WGS) entry which is preliminary data.</text>
</comment>
<organism evidence="4">
    <name type="scientific">bioreactor metagenome</name>
    <dbReference type="NCBI Taxonomy" id="1076179"/>
    <lineage>
        <taxon>unclassified sequences</taxon>
        <taxon>metagenomes</taxon>
        <taxon>ecological metagenomes</taxon>
    </lineage>
</organism>
<accession>A0A644TMY0</accession>
<dbReference type="InterPro" id="IPR029058">
    <property type="entry name" value="AB_hydrolase_fold"/>
</dbReference>
<protein>
    <submittedName>
        <fullName evidence="4">Para-nitrobenzyl esterase</fullName>
        <ecNumber evidence="4">3.1.1.-</ecNumber>
    </submittedName>
</protein>
<proteinExistence type="inferred from homology"/>
<dbReference type="PROSITE" id="PS51257">
    <property type="entry name" value="PROKAR_LIPOPROTEIN"/>
    <property type="match status" value="1"/>
</dbReference>
<keyword evidence="2 4" id="KW-0378">Hydrolase</keyword>